<dbReference type="Proteomes" id="UP001146120">
    <property type="component" value="Unassembled WGS sequence"/>
</dbReference>
<evidence type="ECO:0000313" key="3">
    <source>
        <dbReference type="Proteomes" id="UP001146120"/>
    </source>
</evidence>
<feature type="region of interest" description="Disordered" evidence="1">
    <location>
        <begin position="1"/>
        <end position="29"/>
    </location>
</feature>
<dbReference type="GO" id="GO:0003676">
    <property type="term" value="F:nucleic acid binding"/>
    <property type="evidence" value="ECO:0007669"/>
    <property type="project" value="InterPro"/>
</dbReference>
<dbReference type="PANTHER" id="PTHR47169:SF2">
    <property type="entry name" value="OS01G0541250 PROTEIN"/>
    <property type="match status" value="1"/>
</dbReference>
<organism evidence="2 3">
    <name type="scientific">Lagenidium giganteum</name>
    <dbReference type="NCBI Taxonomy" id="4803"/>
    <lineage>
        <taxon>Eukaryota</taxon>
        <taxon>Sar</taxon>
        <taxon>Stramenopiles</taxon>
        <taxon>Oomycota</taxon>
        <taxon>Peronosporomycetes</taxon>
        <taxon>Pythiales</taxon>
        <taxon>Pythiaceae</taxon>
    </lineage>
</organism>
<evidence type="ECO:0000313" key="2">
    <source>
        <dbReference type="EMBL" id="DAZ94058.1"/>
    </source>
</evidence>
<reference evidence="2" key="1">
    <citation type="submission" date="2022-11" db="EMBL/GenBank/DDBJ databases">
        <authorList>
            <person name="Morgan W.R."/>
            <person name="Tartar A."/>
        </authorList>
    </citation>
    <scope>NUCLEOTIDE SEQUENCE</scope>
    <source>
        <strain evidence="2">ARSEF 373</strain>
    </source>
</reference>
<reference evidence="2" key="2">
    <citation type="journal article" date="2023" name="Microbiol Resour">
        <title>Decontamination and Annotation of the Draft Genome Sequence of the Oomycete Lagenidium giganteum ARSEF 373.</title>
        <authorList>
            <person name="Morgan W.R."/>
            <person name="Tartar A."/>
        </authorList>
    </citation>
    <scope>NUCLEOTIDE SEQUENCE</scope>
    <source>
        <strain evidence="2">ARSEF 373</strain>
    </source>
</reference>
<accession>A0AAV2YL58</accession>
<dbReference type="AlphaFoldDB" id="A0AAV2YL58"/>
<dbReference type="EMBL" id="DAKRPA010000272">
    <property type="protein sequence ID" value="DAZ94058.1"/>
    <property type="molecule type" value="Genomic_DNA"/>
</dbReference>
<evidence type="ECO:0008006" key="4">
    <source>
        <dbReference type="Google" id="ProtNLM"/>
    </source>
</evidence>
<dbReference type="InterPro" id="IPR036397">
    <property type="entry name" value="RNaseH_sf"/>
</dbReference>
<sequence length="245" mass="28748">MDRYNASNDDDEIPGDVRSRIKGNSGRKPYDTADLVERIRKVLQRKRRKMRQLASAVRVSVSVLRRLMQQGQLRRHTNQIKPSLSGMNTTELILFVLSFLNAHGNEFDGMFNVVHVDEKWFNEDVDKHVYYLLDGEEPPSVSMGRRCFSLQWHDLGTYDHHKKSVFNGKLGIWPFVEEYTAKRASKNHKKGDVYLKNVESVDRDRYRDYLLEHVIPAIKEKWPASGRRERIWIQQDNARPHLSPC</sequence>
<name>A0AAV2YL58_9STRA</name>
<evidence type="ECO:0000256" key="1">
    <source>
        <dbReference type="SAM" id="MobiDB-lite"/>
    </source>
</evidence>
<protein>
    <recommendedName>
        <fullName evidence="4">Transposase</fullName>
    </recommendedName>
</protein>
<gene>
    <name evidence="2" type="ORF">N0F65_004325</name>
</gene>
<dbReference type="PANTHER" id="PTHR47169">
    <property type="entry name" value="OS01G0541250 PROTEIN"/>
    <property type="match status" value="1"/>
</dbReference>
<comment type="caution">
    <text evidence="2">The sequence shown here is derived from an EMBL/GenBank/DDBJ whole genome shotgun (WGS) entry which is preliminary data.</text>
</comment>
<dbReference type="Gene3D" id="3.30.420.10">
    <property type="entry name" value="Ribonuclease H-like superfamily/Ribonuclease H"/>
    <property type="match status" value="1"/>
</dbReference>
<proteinExistence type="predicted"/>
<keyword evidence="3" id="KW-1185">Reference proteome</keyword>